<dbReference type="InterPro" id="IPR005572">
    <property type="entry name" value="Anti-sigma_E_RseA_N"/>
</dbReference>
<comment type="subunit">
    <text evidence="7">Interacts 1:1 with ECF RNA polymerase sigma-E (RpoE); this inhibits the interaction of sigma-E with the RNA polymerase catalytic core and leads to a decreased expression of sigma-E-regulated genes. Interacts with RseB.</text>
</comment>
<evidence type="ECO:0000256" key="7">
    <source>
        <dbReference type="PIRNR" id="PIRNR016938"/>
    </source>
</evidence>
<proteinExistence type="inferred from homology"/>
<name>A0ABT5V3A1_9VIBR</name>
<dbReference type="Gene3D" id="1.20.5.3960">
    <property type="match status" value="1"/>
</dbReference>
<sequence length="213" mass="23526">MADKQKLSALMDGEMIDNELILQLAHNPQACTTWGNYHLIGDVLRGDAPVAKEWNIAESVALALENEPAHNLLRDKNHSLRDTHNVIALQQTKLTEQPTPQQAKRQLPAWWSQLSQFGIAASVCLAVVFGVQQYAGQSSAIDGELPVLQTIPLAGSAEPVSLTRDSVEKHAPDSTMQEQRRRVNALLQDYELQLRLNSENAVSHQHSVESVAE</sequence>
<dbReference type="Proteomes" id="UP001216189">
    <property type="component" value="Unassembled WGS sequence"/>
</dbReference>
<gene>
    <name evidence="10" type="ORF">PUN32_09425</name>
</gene>
<evidence type="ECO:0000259" key="9">
    <source>
        <dbReference type="Pfam" id="PF03873"/>
    </source>
</evidence>
<dbReference type="InterPro" id="IPR036147">
    <property type="entry name" value="Anti-sigma_E_RseA_N_sf"/>
</dbReference>
<dbReference type="Pfam" id="PF03872">
    <property type="entry name" value="RseA_N"/>
    <property type="match status" value="1"/>
</dbReference>
<organism evidence="10 11">
    <name type="scientific">Vibrio chanodichtyis</name>
    <dbReference type="NCBI Taxonomy" id="3027932"/>
    <lineage>
        <taxon>Bacteria</taxon>
        <taxon>Pseudomonadati</taxon>
        <taxon>Pseudomonadota</taxon>
        <taxon>Gammaproteobacteria</taxon>
        <taxon>Vibrionales</taxon>
        <taxon>Vibrionaceae</taxon>
        <taxon>Vibrio</taxon>
    </lineage>
</organism>
<keyword evidence="7" id="KW-0997">Cell inner membrane</keyword>
<dbReference type="Pfam" id="PF03873">
    <property type="entry name" value="RseA_C"/>
    <property type="match status" value="1"/>
</dbReference>
<dbReference type="PANTHER" id="PTHR38104">
    <property type="match status" value="1"/>
</dbReference>
<comment type="subcellular location">
    <subcellularLocation>
        <location evidence="7">Cell inner membrane</location>
    </subcellularLocation>
    <subcellularLocation>
        <location evidence="1">Cell membrane</location>
        <topology evidence="1">Single-pass membrane protein</topology>
    </subcellularLocation>
</comment>
<dbReference type="InterPro" id="IPR052383">
    <property type="entry name" value="Anti-sigma-E_RseA-like"/>
</dbReference>
<evidence type="ECO:0000256" key="6">
    <source>
        <dbReference type="ARBA" id="ARBA00023136"/>
    </source>
</evidence>
<dbReference type="InterPro" id="IPR026279">
    <property type="entry name" value="RseA"/>
</dbReference>
<dbReference type="EMBL" id="JARBFT010000007">
    <property type="protein sequence ID" value="MDE1515233.1"/>
    <property type="molecule type" value="Genomic_DNA"/>
</dbReference>
<comment type="similarity">
    <text evidence="2 7">Belongs to the RseA family.</text>
</comment>
<evidence type="ECO:0000259" key="8">
    <source>
        <dbReference type="Pfam" id="PF03872"/>
    </source>
</evidence>
<evidence type="ECO:0000256" key="1">
    <source>
        <dbReference type="ARBA" id="ARBA00004162"/>
    </source>
</evidence>
<dbReference type="SUPFAM" id="SSF89069">
    <property type="entry name" value="N-terminal, cytoplasmic domain of anti-sigmaE factor RseA"/>
    <property type="match status" value="1"/>
</dbReference>
<keyword evidence="3 7" id="KW-1003">Cell membrane</keyword>
<keyword evidence="11" id="KW-1185">Reference proteome</keyword>
<feature type="domain" description="Anti sigma-E protein RseA C-terminal" evidence="9">
    <location>
        <begin position="144"/>
        <end position="196"/>
    </location>
</feature>
<evidence type="ECO:0000313" key="10">
    <source>
        <dbReference type="EMBL" id="MDE1515233.1"/>
    </source>
</evidence>
<dbReference type="PIRSF" id="PIRSF016938">
    <property type="entry name" value="RseA"/>
    <property type="match status" value="1"/>
</dbReference>
<keyword evidence="4" id="KW-0812">Transmembrane</keyword>
<feature type="domain" description="Anti sigma-E protein RseA N-terminal" evidence="8">
    <location>
        <begin position="1"/>
        <end position="104"/>
    </location>
</feature>
<dbReference type="RefSeq" id="WP_274722872.1">
    <property type="nucleotide sequence ID" value="NZ_JARBFT010000007.1"/>
</dbReference>
<evidence type="ECO:0000256" key="5">
    <source>
        <dbReference type="ARBA" id="ARBA00022989"/>
    </source>
</evidence>
<dbReference type="Gene3D" id="1.10.10.880">
    <property type="entry name" value="Anti sigma-E protein RseA, N-terminal domain"/>
    <property type="match status" value="1"/>
</dbReference>
<reference evidence="10 11" key="1">
    <citation type="submission" date="2023-02" db="EMBL/GenBank/DDBJ databases">
        <title>Vibrio intestini sp. nov., a close relative of Vibrio cholerae isolated from the intestine of Healthy Culter dabryi.</title>
        <authorList>
            <person name="Wu N."/>
        </authorList>
    </citation>
    <scope>NUCLEOTIDE SEQUENCE [LARGE SCALE GENOMIC DNA]</scope>
    <source>
        <strain evidence="10 11">DSL-7</strain>
    </source>
</reference>
<evidence type="ECO:0000256" key="4">
    <source>
        <dbReference type="ARBA" id="ARBA00022692"/>
    </source>
</evidence>
<dbReference type="PANTHER" id="PTHR38104:SF1">
    <property type="entry name" value="ANTI-SIGMA-E FACTOR RSEA"/>
    <property type="match status" value="1"/>
</dbReference>
<evidence type="ECO:0000256" key="2">
    <source>
        <dbReference type="ARBA" id="ARBA00005837"/>
    </source>
</evidence>
<evidence type="ECO:0000313" key="11">
    <source>
        <dbReference type="Proteomes" id="UP001216189"/>
    </source>
</evidence>
<keyword evidence="6 7" id="KW-0472">Membrane</keyword>
<dbReference type="InterPro" id="IPR005573">
    <property type="entry name" value="Anti-sigma_E_RseA_C"/>
</dbReference>
<protein>
    <recommendedName>
        <fullName evidence="7">Anti-sigma-E factor RseA</fullName>
    </recommendedName>
    <alternativeName>
        <fullName evidence="7">Regulator of SigE</fullName>
    </alternativeName>
    <alternativeName>
        <fullName evidence="7">Sigma-E anti-sigma factor RseA</fullName>
    </alternativeName>
    <alternativeName>
        <fullName evidence="7">Sigma-E factor negative regulatory protein</fullName>
    </alternativeName>
</protein>
<evidence type="ECO:0000256" key="3">
    <source>
        <dbReference type="ARBA" id="ARBA00022475"/>
    </source>
</evidence>
<dbReference type="CDD" id="cd16328">
    <property type="entry name" value="RseA_N"/>
    <property type="match status" value="1"/>
</dbReference>
<accession>A0ABT5V3A1</accession>
<comment type="caution">
    <text evidence="10">The sequence shown here is derived from an EMBL/GenBank/DDBJ whole genome shotgun (WGS) entry which is preliminary data.</text>
</comment>
<comment type="function">
    <text evidence="7">An anti-sigma factor for extracytoplasmic function (ECF) sigma factor sigma-E (RpoE). ECF sigma factors are held in an inactive form by an anti-sigma factor until released by regulated intramembrane proteolysis (RIP). RIP occurs when an extracytoplasmic signal triggers a concerted proteolytic cascade to transmit information and elicit cellular responses. The membrane-spanning regulatory substrate protein is first cut periplasmically (site-1 protease, S1P, DegS), then within the membrane itself (site-2 protease, S2P, RseP), while cytoplasmic proteases finish degrading the anti-sigma factor, liberating sigma-E.</text>
</comment>
<keyword evidence="5" id="KW-1133">Transmembrane helix</keyword>